<evidence type="ECO:0000313" key="3">
    <source>
        <dbReference type="Proteomes" id="UP000724874"/>
    </source>
</evidence>
<sequence length="120" mass="13969">MPYGGAGRETLSRFMWLCMTLRTCAEPSSVENITIIIRTRNYDLVKSLAWNYFDDVFKGSAKWPKLSNLSIQINNENTVDVRRYKEGSIEKMIYPAMPALMRADVLKILFSEEVFEFWSL</sequence>
<proteinExistence type="predicted"/>
<evidence type="ECO:0000256" key="1">
    <source>
        <dbReference type="SAM" id="SignalP"/>
    </source>
</evidence>
<protein>
    <submittedName>
        <fullName evidence="2">Uncharacterized protein</fullName>
    </submittedName>
</protein>
<keyword evidence="1" id="KW-0732">Signal</keyword>
<evidence type="ECO:0000313" key="2">
    <source>
        <dbReference type="EMBL" id="KAF8900745.1"/>
    </source>
</evidence>
<gene>
    <name evidence="2" type="ORF">CPB84DRAFT_1778811</name>
</gene>
<dbReference type="Proteomes" id="UP000724874">
    <property type="component" value="Unassembled WGS sequence"/>
</dbReference>
<feature type="signal peptide" evidence="1">
    <location>
        <begin position="1"/>
        <end position="25"/>
    </location>
</feature>
<name>A0A9P5NPV8_GYMJU</name>
<dbReference type="AlphaFoldDB" id="A0A9P5NPV8"/>
<dbReference type="OrthoDB" id="2904962at2759"/>
<organism evidence="2 3">
    <name type="scientific">Gymnopilus junonius</name>
    <name type="common">Spectacular rustgill mushroom</name>
    <name type="synonym">Gymnopilus spectabilis subsp. junonius</name>
    <dbReference type="NCBI Taxonomy" id="109634"/>
    <lineage>
        <taxon>Eukaryota</taxon>
        <taxon>Fungi</taxon>
        <taxon>Dikarya</taxon>
        <taxon>Basidiomycota</taxon>
        <taxon>Agaricomycotina</taxon>
        <taxon>Agaricomycetes</taxon>
        <taxon>Agaricomycetidae</taxon>
        <taxon>Agaricales</taxon>
        <taxon>Agaricineae</taxon>
        <taxon>Hymenogastraceae</taxon>
        <taxon>Gymnopilus</taxon>
    </lineage>
</organism>
<keyword evidence="3" id="KW-1185">Reference proteome</keyword>
<reference evidence="2" key="1">
    <citation type="submission" date="2020-11" db="EMBL/GenBank/DDBJ databases">
        <authorList>
            <consortium name="DOE Joint Genome Institute"/>
            <person name="Ahrendt S."/>
            <person name="Riley R."/>
            <person name="Andreopoulos W."/>
            <person name="LaButti K."/>
            <person name="Pangilinan J."/>
            <person name="Ruiz-duenas F.J."/>
            <person name="Barrasa J.M."/>
            <person name="Sanchez-Garcia M."/>
            <person name="Camarero S."/>
            <person name="Miyauchi S."/>
            <person name="Serrano A."/>
            <person name="Linde D."/>
            <person name="Babiker R."/>
            <person name="Drula E."/>
            <person name="Ayuso-Fernandez I."/>
            <person name="Pacheco R."/>
            <person name="Padilla G."/>
            <person name="Ferreira P."/>
            <person name="Barriuso J."/>
            <person name="Kellner H."/>
            <person name="Castanera R."/>
            <person name="Alfaro M."/>
            <person name="Ramirez L."/>
            <person name="Pisabarro A.G."/>
            <person name="Kuo A."/>
            <person name="Tritt A."/>
            <person name="Lipzen A."/>
            <person name="He G."/>
            <person name="Yan M."/>
            <person name="Ng V."/>
            <person name="Cullen D."/>
            <person name="Martin F."/>
            <person name="Rosso M.-N."/>
            <person name="Henrissat B."/>
            <person name="Hibbett D."/>
            <person name="Martinez A.T."/>
            <person name="Grigoriev I.V."/>
        </authorList>
    </citation>
    <scope>NUCLEOTIDE SEQUENCE</scope>
    <source>
        <strain evidence="2">AH 44721</strain>
    </source>
</reference>
<dbReference type="EMBL" id="JADNYJ010000046">
    <property type="protein sequence ID" value="KAF8900745.1"/>
    <property type="molecule type" value="Genomic_DNA"/>
</dbReference>
<accession>A0A9P5NPV8</accession>
<feature type="chain" id="PRO_5040150310" evidence="1">
    <location>
        <begin position="26"/>
        <end position="120"/>
    </location>
</feature>
<comment type="caution">
    <text evidence="2">The sequence shown here is derived from an EMBL/GenBank/DDBJ whole genome shotgun (WGS) entry which is preliminary data.</text>
</comment>